<proteinExistence type="predicted"/>
<sequence length="131" mass="14122">VLVRVAGHALRGAGWRQGRAGGPRAFGDRQDQPRYPGVSGSPPEGLQVAGISVICIRLTATAIKGRGQLLMRPTRPHHEGNYSMRDGNAIYSGKWTSSISSQPGRKHILGLRSVINACIVQSTRAKEQDKL</sequence>
<dbReference type="Proteomes" id="UP000018040">
    <property type="component" value="Unassembled WGS sequence"/>
</dbReference>
<evidence type="ECO:0000256" key="1">
    <source>
        <dbReference type="SAM" id="MobiDB-lite"/>
    </source>
</evidence>
<gene>
    <name evidence="2" type="ORF">GSB_154276</name>
</gene>
<evidence type="ECO:0000313" key="2">
    <source>
        <dbReference type="EMBL" id="ESU40670.1"/>
    </source>
</evidence>
<feature type="region of interest" description="Disordered" evidence="1">
    <location>
        <begin position="14"/>
        <end position="42"/>
    </location>
</feature>
<protein>
    <submittedName>
        <fullName evidence="2">Glycogen phosphorylase</fullName>
    </submittedName>
</protein>
<organism evidence="2 3">
    <name type="scientific">Giardia intestinalis</name>
    <name type="common">Giardia lamblia</name>
    <dbReference type="NCBI Taxonomy" id="5741"/>
    <lineage>
        <taxon>Eukaryota</taxon>
        <taxon>Metamonada</taxon>
        <taxon>Diplomonadida</taxon>
        <taxon>Hexamitidae</taxon>
        <taxon>Giardiinae</taxon>
        <taxon>Giardia</taxon>
    </lineage>
</organism>
<evidence type="ECO:0000313" key="3">
    <source>
        <dbReference type="Proteomes" id="UP000018040"/>
    </source>
</evidence>
<reference evidence="3" key="1">
    <citation type="submission" date="2012-02" db="EMBL/GenBank/DDBJ databases">
        <title>Genome sequencing of Giardia lamblia Genotypes A2 and B isolates (DH and GS) and comparative analysis with the genomes of Genotypes A1 and E (WB and Pig).</title>
        <authorList>
            <person name="Adam R."/>
            <person name="Dahlstrom E."/>
            <person name="Martens C."/>
            <person name="Bruno D."/>
            <person name="Barbian K."/>
            <person name="Porcella S.F."/>
            <person name="Nash T."/>
        </authorList>
    </citation>
    <scope>NUCLEOTIDE SEQUENCE</scope>
    <source>
        <strain evidence="3">GS</strain>
    </source>
</reference>
<name>V6TUK2_GIAIN</name>
<feature type="compositionally biased region" description="Low complexity" evidence="1">
    <location>
        <begin position="14"/>
        <end position="25"/>
    </location>
</feature>
<dbReference type="AlphaFoldDB" id="V6TUK2"/>
<comment type="caution">
    <text evidence="2">The sequence shown here is derived from an EMBL/GenBank/DDBJ whole genome shotgun (WGS) entry which is preliminary data.</text>
</comment>
<feature type="non-terminal residue" evidence="2">
    <location>
        <position position="1"/>
    </location>
</feature>
<accession>V6TUK2</accession>
<reference evidence="2 3" key="2">
    <citation type="journal article" date="2013" name="Genome Biol. Evol.">
        <title>Genome sequencing of Giardia lamblia genotypes A2 and B isolates (DH and GS) and comparative analysis with the genomes of genotypes A1 and E (WB and Pig).</title>
        <authorList>
            <person name="Adam R.D."/>
            <person name="Dahlstrom E.W."/>
            <person name="Martens C.A."/>
            <person name="Bruno D.P."/>
            <person name="Barbian K.D."/>
            <person name="Ricklefs S.M."/>
            <person name="Hernandez M.M."/>
            <person name="Narla N.P."/>
            <person name="Patel R.B."/>
            <person name="Porcella S.F."/>
            <person name="Nash T.E."/>
        </authorList>
    </citation>
    <scope>NUCLEOTIDE SEQUENCE [LARGE SCALE GENOMIC DNA]</scope>
    <source>
        <strain evidence="2 3">GS</strain>
    </source>
</reference>
<dbReference type="EMBL" id="AHHH01000188">
    <property type="protein sequence ID" value="ESU40670.1"/>
    <property type="molecule type" value="Genomic_DNA"/>
</dbReference>